<feature type="region of interest" description="Disordered" evidence="5">
    <location>
        <begin position="379"/>
        <end position="400"/>
    </location>
</feature>
<dbReference type="Pfam" id="PF00069">
    <property type="entry name" value="Pkinase"/>
    <property type="match status" value="1"/>
</dbReference>
<dbReference type="SUPFAM" id="SSF56112">
    <property type="entry name" value="Protein kinase-like (PK-like)"/>
    <property type="match status" value="1"/>
</dbReference>
<dbReference type="PANTHER" id="PTHR14030">
    <property type="entry name" value="MITOTIC CHECKPOINT SERINE/THREONINE-PROTEIN KINASE BUB1"/>
    <property type="match status" value="1"/>
</dbReference>
<feature type="region of interest" description="Disordered" evidence="5">
    <location>
        <begin position="646"/>
        <end position="680"/>
    </location>
</feature>
<evidence type="ECO:0000256" key="1">
    <source>
        <dbReference type="ARBA" id="ARBA00004629"/>
    </source>
</evidence>
<dbReference type="GeneID" id="92181423"/>
<feature type="compositionally biased region" description="Acidic residues" evidence="5">
    <location>
        <begin position="518"/>
        <end position="531"/>
    </location>
</feature>
<feature type="region of interest" description="Disordered" evidence="5">
    <location>
        <begin position="1"/>
        <end position="21"/>
    </location>
</feature>
<dbReference type="GO" id="GO:0051754">
    <property type="term" value="P:meiotic sister chromatid cohesion, centromeric"/>
    <property type="evidence" value="ECO:0007669"/>
    <property type="project" value="TreeGrafter"/>
</dbReference>
<dbReference type="EMBL" id="JBCAWK010000007">
    <property type="protein sequence ID" value="KAK8853458.1"/>
    <property type="molecule type" value="Genomic_DNA"/>
</dbReference>
<dbReference type="Gene3D" id="1.25.40.430">
    <property type="match status" value="1"/>
</dbReference>
<dbReference type="RefSeq" id="XP_066802644.1">
    <property type="nucleotide sequence ID" value="XM_066947265.1"/>
</dbReference>
<dbReference type="CDD" id="cd13981">
    <property type="entry name" value="STKc_Bub1_BubR1"/>
    <property type="match status" value="1"/>
</dbReference>
<feature type="region of interest" description="Disordered" evidence="5">
    <location>
        <begin position="52"/>
        <end position="81"/>
    </location>
</feature>
<dbReference type="GO" id="GO:0004672">
    <property type="term" value="F:protein kinase activity"/>
    <property type="evidence" value="ECO:0007669"/>
    <property type="project" value="InterPro"/>
</dbReference>
<organism evidence="8 9">
    <name type="scientific">Kwoniella newhampshirensis</name>
    <dbReference type="NCBI Taxonomy" id="1651941"/>
    <lineage>
        <taxon>Eukaryota</taxon>
        <taxon>Fungi</taxon>
        <taxon>Dikarya</taxon>
        <taxon>Basidiomycota</taxon>
        <taxon>Agaricomycotina</taxon>
        <taxon>Tremellomycetes</taxon>
        <taxon>Tremellales</taxon>
        <taxon>Cryptococcaceae</taxon>
        <taxon>Kwoniella</taxon>
    </lineage>
</organism>
<feature type="region of interest" description="Disordered" evidence="5">
    <location>
        <begin position="279"/>
        <end position="325"/>
    </location>
</feature>
<sequence length="1311" mass="144702">MESLFSPAHRPPSPPTAGPTTDFALIESQKENIRPLASGRSAATLSNVLREPSAAEKVVQEGHERHRKDIEEAERRDKEGEDMMDGVQDVLDVYNKYILFVVQHHPSSDTHLLPLLETTTRRFVNDARYTQDVRYLKLWVMYARQIERREEIWAFLESRDIGTKHSVFYEEWAAALEGLGRRKKADEIYRIGIARKASPVDRLKTRHKQFLERIMAPPSGVVPEDDSVVAAPARTPGRSILGHVATASTSVTGATQLAPSLRTSSKNNGSKMEIFADDGAKGAEDPAPGEWAEFGTRDGRRKENTVEAGPWKGETLPQSTARGRVTPRTPKVEVFKDVSENDAVRAADEVFSRIKQQPPTEAELLKSDPLRHYDTTALSTDIPSLPAPPSARKPPKPSKPLSHFVMKPWECPTDGPEVKGNGGKVERRMFDWNNVFRGKDEWSFEEVRARQRGLMGKDWRGDVKDWEKTWHKPGSSTPKKEEKRQRPPSPTVNTKLAELEVMRMFDQTIHGKVRDADSDSNESSSDEEDEPIQSAPTPLPSRTGPVSMLATPGGFVPPTPTPAQGHVAQNRTFVPATIGEEGAPPPTIFSDENASRSAAFMDENAVPPSASKASKVNIFSDTPAKTPLASRTSLAASSSKPRAFGIFTEDENAPPPPAPFAEVSLSTQARPPPQVSNNVFATPVPARHAPLRRGVTEVIQEVPESDEDGDLVHEVVEDVAHVHLNDLNEEEEEPQPRGMRRFQINAMTPITERTCEYTQLTALRSSMTGTSRQFSVPESDTEAEEGDAFVASTSNPSRLIGSFGSSAAQDQEAEQSVFIPIDFDKSGSPDSNPPSGDVEAGFQLPEGFTIHKPDRDHSGSMHTMHLTEATDMETMHTAREASVEPDTDAFVTASQPQSVLPNPCNPACAEVIATLLASITPPVSALPGLVDHRGTPSRRLEGLQKHARSKVRRASTSSRNSIAGGDDSCSLDMQGKMFEILDKIGEGGFGAVFLAVDVDARRAQDDADSDDEDEDEKDDSLVAVKVEQPCSVWEAVVLDRIHQRIDTALRSSIVRARNIYAYHDESFLVLDYSHQGTVLDIVNKATTMGIAPSVSGGPSAVDELLAIFFTIELLKLVEGLHRAGFIHGDLKIDNCLVRLDDPPNPSSWSATYDRSGNNGWSYKGVKLIDFGRAIDLTLYPAGEKQQFVVDWKTDERDCKEMRENRSWSYQTDYFGLAGVAYCMLFGKYMGTEVVEGRDKIDMPFKRYWQSSLWNSLFDALLNPGDELPITGRLTEIRGEFESWLEENCQKGGKSLKSMLKKIELAAITGRK</sequence>
<dbReference type="InterPro" id="IPR000719">
    <property type="entry name" value="Prot_kinase_dom"/>
</dbReference>
<proteinExistence type="predicted"/>
<evidence type="ECO:0000256" key="4">
    <source>
        <dbReference type="ARBA" id="ARBA00023328"/>
    </source>
</evidence>
<feature type="compositionally biased region" description="Polar residues" evidence="5">
    <location>
        <begin position="664"/>
        <end position="680"/>
    </location>
</feature>
<evidence type="ECO:0000313" key="9">
    <source>
        <dbReference type="Proteomes" id="UP001388673"/>
    </source>
</evidence>
<name>A0AAW0YMS6_9TREE</name>
<gene>
    <name evidence="8" type="ORF">IAR55_004165</name>
</gene>
<dbReference type="InterPro" id="IPR008271">
    <property type="entry name" value="Ser/Thr_kinase_AS"/>
</dbReference>
<dbReference type="GO" id="GO:0005524">
    <property type="term" value="F:ATP binding"/>
    <property type="evidence" value="ECO:0007669"/>
    <property type="project" value="InterPro"/>
</dbReference>
<dbReference type="Gene3D" id="1.10.510.10">
    <property type="entry name" value="Transferase(Phosphotransferase) domain 1"/>
    <property type="match status" value="1"/>
</dbReference>
<evidence type="ECO:0008006" key="10">
    <source>
        <dbReference type="Google" id="ProtNLM"/>
    </source>
</evidence>
<feature type="region of interest" description="Disordered" evidence="5">
    <location>
        <begin position="465"/>
        <end position="618"/>
    </location>
</feature>
<evidence type="ECO:0000256" key="5">
    <source>
        <dbReference type="SAM" id="MobiDB-lite"/>
    </source>
</evidence>
<dbReference type="InterPro" id="IPR011009">
    <property type="entry name" value="Kinase-like_dom_sf"/>
</dbReference>
<reference evidence="8 9" key="1">
    <citation type="journal article" date="2024" name="bioRxiv">
        <title>Comparative genomics of Cryptococcus and Kwoniella reveals pathogenesis evolution and contrasting karyotype dynamics via intercentromeric recombination or chromosome fusion.</title>
        <authorList>
            <person name="Coelho M.A."/>
            <person name="David-Palma M."/>
            <person name="Shea T."/>
            <person name="Bowers K."/>
            <person name="McGinley-Smith S."/>
            <person name="Mohammad A.W."/>
            <person name="Gnirke A."/>
            <person name="Yurkov A.M."/>
            <person name="Nowrousian M."/>
            <person name="Sun S."/>
            <person name="Cuomo C.A."/>
            <person name="Heitman J."/>
        </authorList>
    </citation>
    <scope>NUCLEOTIDE SEQUENCE [LARGE SCALE GENOMIC DNA]</scope>
    <source>
        <strain evidence="8 9">CBS 13917</strain>
    </source>
</reference>
<evidence type="ECO:0000313" key="8">
    <source>
        <dbReference type="EMBL" id="KAK8853458.1"/>
    </source>
</evidence>
<keyword evidence="2" id="KW-0158">Chromosome</keyword>
<dbReference type="GO" id="GO:0005634">
    <property type="term" value="C:nucleus"/>
    <property type="evidence" value="ECO:0007669"/>
    <property type="project" value="TreeGrafter"/>
</dbReference>
<dbReference type="PROSITE" id="PS51489">
    <property type="entry name" value="BUB1_N"/>
    <property type="match status" value="1"/>
</dbReference>
<dbReference type="SMART" id="SM00777">
    <property type="entry name" value="Mad3_BUB1_I"/>
    <property type="match status" value="1"/>
</dbReference>
<dbReference type="KEGG" id="kne:92181423"/>
<feature type="region of interest" description="Disordered" evidence="5">
    <location>
        <begin position="942"/>
        <end position="966"/>
    </location>
</feature>
<dbReference type="PROSITE" id="PS00108">
    <property type="entry name" value="PROTEIN_KINASE_ST"/>
    <property type="match status" value="1"/>
</dbReference>
<dbReference type="GO" id="GO:0032991">
    <property type="term" value="C:protein-containing complex"/>
    <property type="evidence" value="ECO:0007669"/>
    <property type="project" value="UniProtKB-ARBA"/>
</dbReference>
<evidence type="ECO:0000259" key="7">
    <source>
        <dbReference type="PROSITE" id="PS51489"/>
    </source>
</evidence>
<feature type="compositionally biased region" description="Basic and acidic residues" evidence="5">
    <location>
        <begin position="295"/>
        <end position="305"/>
    </location>
</feature>
<keyword evidence="9" id="KW-1185">Reference proteome</keyword>
<feature type="compositionally biased region" description="Basic and acidic residues" evidence="5">
    <location>
        <begin position="58"/>
        <end position="81"/>
    </location>
</feature>
<evidence type="ECO:0000256" key="3">
    <source>
        <dbReference type="ARBA" id="ARBA00022838"/>
    </source>
</evidence>
<feature type="domain" description="Protein kinase" evidence="6">
    <location>
        <begin position="978"/>
        <end position="1311"/>
    </location>
</feature>
<comment type="subcellular location">
    <subcellularLocation>
        <location evidence="1">Chromosome</location>
        <location evidence="1">Centromere</location>
        <location evidence="1">Kinetochore</location>
    </subcellularLocation>
</comment>
<dbReference type="InterPro" id="IPR015661">
    <property type="entry name" value="Bub1/Mad3"/>
</dbReference>
<accession>A0AAW0YMS6</accession>
<dbReference type="GO" id="GO:0000776">
    <property type="term" value="C:kinetochore"/>
    <property type="evidence" value="ECO:0007669"/>
    <property type="project" value="UniProtKB-KW"/>
</dbReference>
<dbReference type="PANTHER" id="PTHR14030:SF4">
    <property type="entry name" value="BUB1 KINASE, ISOFORM A-RELATED"/>
    <property type="match status" value="1"/>
</dbReference>
<dbReference type="SMART" id="SM00220">
    <property type="entry name" value="S_TKc"/>
    <property type="match status" value="1"/>
</dbReference>
<dbReference type="FunFam" id="1.25.40.430:FF:000003">
    <property type="entry name" value="Checkpoint serine/threonine-protein kinase BUB1"/>
    <property type="match status" value="1"/>
</dbReference>
<protein>
    <recommendedName>
        <fullName evidence="10">BUB protein kinase</fullName>
    </recommendedName>
</protein>
<evidence type="ECO:0000256" key="2">
    <source>
        <dbReference type="ARBA" id="ARBA00022454"/>
    </source>
</evidence>
<comment type="caution">
    <text evidence="8">The sequence shown here is derived from an EMBL/GenBank/DDBJ whole genome shotgun (WGS) entry which is preliminary data.</text>
</comment>
<dbReference type="GO" id="GO:0007094">
    <property type="term" value="P:mitotic spindle assembly checkpoint signaling"/>
    <property type="evidence" value="ECO:0007669"/>
    <property type="project" value="InterPro"/>
</dbReference>
<keyword evidence="3" id="KW-0995">Kinetochore</keyword>
<keyword evidence="4" id="KW-0137">Centromere</keyword>
<dbReference type="Pfam" id="PF08311">
    <property type="entry name" value="Mad3_BUB1_I"/>
    <property type="match status" value="1"/>
</dbReference>
<dbReference type="InterPro" id="IPR013212">
    <property type="entry name" value="Mad3/Bub1_I"/>
</dbReference>
<dbReference type="PROSITE" id="PS50011">
    <property type="entry name" value="PROTEIN_KINASE_DOM"/>
    <property type="match status" value="1"/>
</dbReference>
<dbReference type="Proteomes" id="UP001388673">
    <property type="component" value="Unassembled WGS sequence"/>
</dbReference>
<feature type="domain" description="BUB1 N-terminal" evidence="7">
    <location>
        <begin position="71"/>
        <end position="236"/>
    </location>
</feature>
<evidence type="ECO:0000259" key="6">
    <source>
        <dbReference type="PROSITE" id="PS50011"/>
    </source>
</evidence>